<name>A0ABR5IQM5_9ACTN</name>
<evidence type="ECO:0000313" key="2">
    <source>
        <dbReference type="Proteomes" id="UP000037020"/>
    </source>
</evidence>
<sequence length="122" mass="12752">MRTQDVSGQVVVGRGNTVSRVEAAPGGPAAAVTEEELAALRAEFARVRALVPADEPEAERAVGLLDELEEAVTAPEADLSTMAYVRQWFARRLPALAGAVAGLVIHPVVGRLVEAAGGRLLE</sequence>
<gene>
    <name evidence="1" type="ORF">ADK38_47645</name>
</gene>
<dbReference type="Proteomes" id="UP000037020">
    <property type="component" value="Unassembled WGS sequence"/>
</dbReference>
<protein>
    <submittedName>
        <fullName evidence="1">Uncharacterized protein</fullName>
    </submittedName>
</protein>
<evidence type="ECO:0000313" key="1">
    <source>
        <dbReference type="EMBL" id="KOG35566.1"/>
    </source>
</evidence>
<dbReference type="EMBL" id="LGUT01004783">
    <property type="protein sequence ID" value="KOG35566.1"/>
    <property type="molecule type" value="Genomic_DNA"/>
</dbReference>
<reference evidence="1 2" key="1">
    <citation type="submission" date="2015-07" db="EMBL/GenBank/DDBJ databases">
        <authorList>
            <person name="Ju K.-S."/>
            <person name="Doroghazi J.R."/>
            <person name="Metcalf W.W."/>
        </authorList>
    </citation>
    <scope>NUCLEOTIDE SEQUENCE [LARGE SCALE GENOMIC DNA]</scope>
    <source>
        <strain evidence="1 2">NRRL B-3589</strain>
    </source>
</reference>
<organism evidence="1 2">
    <name type="scientific">Streptomyces varsoviensis</name>
    <dbReference type="NCBI Taxonomy" id="67373"/>
    <lineage>
        <taxon>Bacteria</taxon>
        <taxon>Bacillati</taxon>
        <taxon>Actinomycetota</taxon>
        <taxon>Actinomycetes</taxon>
        <taxon>Kitasatosporales</taxon>
        <taxon>Streptomycetaceae</taxon>
        <taxon>Streptomyces</taxon>
    </lineage>
</organism>
<comment type="caution">
    <text evidence="1">The sequence shown here is derived from an EMBL/GenBank/DDBJ whole genome shotgun (WGS) entry which is preliminary data.</text>
</comment>
<proteinExistence type="predicted"/>
<keyword evidence="2" id="KW-1185">Reference proteome</keyword>
<accession>A0ABR5IQM5</accession>